<dbReference type="Proteomes" id="UP000069241">
    <property type="component" value="Chromosome"/>
</dbReference>
<keyword evidence="6" id="KW-1185">Reference proteome</keyword>
<proteinExistence type="predicted"/>
<dbReference type="EMBL" id="CP014229">
    <property type="protein sequence ID" value="AMD88944.1"/>
    <property type="molecule type" value="Genomic_DNA"/>
</dbReference>
<reference evidence="6" key="1">
    <citation type="submission" date="2016-02" db="EMBL/GenBank/DDBJ databases">
        <authorList>
            <person name="Holder M.E."/>
            <person name="Ajami N.J."/>
            <person name="Petrosino J.F."/>
        </authorList>
    </citation>
    <scope>NUCLEOTIDE SEQUENCE [LARGE SCALE GENOMIC DNA]</scope>
    <source>
        <strain evidence="6">CCUG 45958</strain>
    </source>
</reference>
<protein>
    <submittedName>
        <fullName evidence="5">Zinc ABC transporter ATP-binding protein</fullName>
    </submittedName>
</protein>
<evidence type="ECO:0000256" key="2">
    <source>
        <dbReference type="ARBA" id="ARBA00022741"/>
    </source>
</evidence>
<dbReference type="Gene3D" id="3.40.50.300">
    <property type="entry name" value="P-loop containing nucleotide triphosphate hydrolases"/>
    <property type="match status" value="1"/>
</dbReference>
<dbReference type="InterPro" id="IPR003439">
    <property type="entry name" value="ABC_transporter-like_ATP-bd"/>
</dbReference>
<evidence type="ECO:0000313" key="6">
    <source>
        <dbReference type="Proteomes" id="UP000069241"/>
    </source>
</evidence>
<dbReference type="InterPro" id="IPR050153">
    <property type="entry name" value="Metal_Ion_Import_ABC"/>
</dbReference>
<dbReference type="AlphaFoldDB" id="A0A0X8JHJ7"/>
<keyword evidence="2" id="KW-0547">Nucleotide-binding</keyword>
<dbReference type="KEGG" id="dfi:AXF13_01755"/>
<sequence>MRNSSPGCNTAAAARPRALARLIGVDVRFGPRRVLRDITLEVAPGDFWTLIGPNGAGKSTLLGLFNGLTPCSTGRAEYAGLPVTPKTAPAVRLKIAHVFQTSDLDPKMPLSVFESVLGGTYGRLGLFRRPGPREKDLAMHALETVGLADLAGRPIGHLSGGERQRTALARALAQEPELILLDEPTAALDWQAQRDILNAVAALRRDFALTVFMVTHDLNAVFNLARKVAMLREGRLIWQGDVKDAMQPELLSSLYGVPIAIADCNGRKAALF</sequence>
<evidence type="ECO:0000256" key="1">
    <source>
        <dbReference type="ARBA" id="ARBA00022448"/>
    </source>
</evidence>
<evidence type="ECO:0000313" key="5">
    <source>
        <dbReference type="EMBL" id="AMD88944.1"/>
    </source>
</evidence>
<keyword evidence="1" id="KW-0813">Transport</keyword>
<name>A0A0X8JHJ7_9BACT</name>
<dbReference type="InterPro" id="IPR003593">
    <property type="entry name" value="AAA+_ATPase"/>
</dbReference>
<dbReference type="InterPro" id="IPR027417">
    <property type="entry name" value="P-loop_NTPase"/>
</dbReference>
<dbReference type="RefSeq" id="WP_062251418.1">
    <property type="nucleotide sequence ID" value="NZ_CP014229.1"/>
</dbReference>
<dbReference type="PANTHER" id="PTHR42734">
    <property type="entry name" value="METAL TRANSPORT SYSTEM ATP-BINDING PROTEIN TM_0124-RELATED"/>
    <property type="match status" value="1"/>
</dbReference>
<dbReference type="GO" id="GO:0016887">
    <property type="term" value="F:ATP hydrolysis activity"/>
    <property type="evidence" value="ECO:0007669"/>
    <property type="project" value="InterPro"/>
</dbReference>
<dbReference type="PROSITE" id="PS50893">
    <property type="entry name" value="ABC_TRANSPORTER_2"/>
    <property type="match status" value="1"/>
</dbReference>
<dbReference type="SUPFAM" id="SSF52540">
    <property type="entry name" value="P-loop containing nucleoside triphosphate hydrolases"/>
    <property type="match status" value="1"/>
</dbReference>
<evidence type="ECO:0000256" key="3">
    <source>
        <dbReference type="ARBA" id="ARBA00022840"/>
    </source>
</evidence>
<organism evidence="5 6">
    <name type="scientific">Desulfovibrio fairfieldensis</name>
    <dbReference type="NCBI Taxonomy" id="44742"/>
    <lineage>
        <taxon>Bacteria</taxon>
        <taxon>Pseudomonadati</taxon>
        <taxon>Thermodesulfobacteriota</taxon>
        <taxon>Desulfovibrionia</taxon>
        <taxon>Desulfovibrionales</taxon>
        <taxon>Desulfovibrionaceae</taxon>
        <taxon>Desulfovibrio</taxon>
    </lineage>
</organism>
<accession>A0A0X8JHJ7</accession>
<dbReference type="STRING" id="44742.AXF13_01755"/>
<dbReference type="CDD" id="cd03235">
    <property type="entry name" value="ABC_Metallic_Cations"/>
    <property type="match status" value="1"/>
</dbReference>
<dbReference type="GO" id="GO:0005524">
    <property type="term" value="F:ATP binding"/>
    <property type="evidence" value="ECO:0007669"/>
    <property type="project" value="UniProtKB-KW"/>
</dbReference>
<dbReference type="SMART" id="SM00382">
    <property type="entry name" value="AAA"/>
    <property type="match status" value="1"/>
</dbReference>
<gene>
    <name evidence="5" type="ORF">AXF13_01755</name>
</gene>
<dbReference type="FunFam" id="3.40.50.300:FF:000134">
    <property type="entry name" value="Iron-enterobactin ABC transporter ATP-binding protein"/>
    <property type="match status" value="1"/>
</dbReference>
<dbReference type="Pfam" id="PF00005">
    <property type="entry name" value="ABC_tran"/>
    <property type="match status" value="1"/>
</dbReference>
<keyword evidence="3 5" id="KW-0067">ATP-binding</keyword>
<feature type="domain" description="ABC transporter" evidence="4">
    <location>
        <begin position="20"/>
        <end position="258"/>
    </location>
</feature>
<evidence type="ECO:0000259" key="4">
    <source>
        <dbReference type="PROSITE" id="PS50893"/>
    </source>
</evidence>